<protein>
    <submittedName>
        <fullName evidence="2">Uncharacterized protein</fullName>
    </submittedName>
</protein>
<reference evidence="3" key="1">
    <citation type="journal article" date="2014" name="Genome Announc.">
        <title>Genome sequence and annotation of Acremonium chrysogenum, producer of the beta-lactam antibiotic cephalosporin C.</title>
        <authorList>
            <person name="Terfehr D."/>
            <person name="Dahlmann T.A."/>
            <person name="Specht T."/>
            <person name="Zadra I."/>
            <person name="Kuernsteiner H."/>
            <person name="Kueck U."/>
        </authorList>
    </citation>
    <scope>NUCLEOTIDE SEQUENCE [LARGE SCALE GENOMIC DNA]</scope>
    <source>
        <strain evidence="3">ATCC 11550 / CBS 779.69 / DSM 880 / IAM 14645 / JCM 23072 / IMI 49137</strain>
    </source>
</reference>
<name>A0A086TAC9_HAPC1</name>
<accession>A0A086TAC9</accession>
<sequence>MMQGWARNVVSRRGLPAPKRHPQEQMTLTDRTLVGSSSMSRPDQIPIGAESRTGQGKASFRAVRPADVLG</sequence>
<dbReference type="Proteomes" id="UP000029964">
    <property type="component" value="Unassembled WGS sequence"/>
</dbReference>
<gene>
    <name evidence="2" type="ORF">ACRE_029020</name>
</gene>
<comment type="caution">
    <text evidence="2">The sequence shown here is derived from an EMBL/GenBank/DDBJ whole genome shotgun (WGS) entry which is preliminary data.</text>
</comment>
<evidence type="ECO:0000313" key="2">
    <source>
        <dbReference type="EMBL" id="KFH46311.1"/>
    </source>
</evidence>
<evidence type="ECO:0000313" key="3">
    <source>
        <dbReference type="Proteomes" id="UP000029964"/>
    </source>
</evidence>
<organism evidence="2 3">
    <name type="scientific">Hapsidospora chrysogenum (strain ATCC 11550 / CBS 779.69 / DSM 880 / IAM 14645 / JCM 23072 / IMI 49137)</name>
    <name type="common">Acremonium chrysogenum</name>
    <dbReference type="NCBI Taxonomy" id="857340"/>
    <lineage>
        <taxon>Eukaryota</taxon>
        <taxon>Fungi</taxon>
        <taxon>Dikarya</taxon>
        <taxon>Ascomycota</taxon>
        <taxon>Pezizomycotina</taxon>
        <taxon>Sordariomycetes</taxon>
        <taxon>Hypocreomycetidae</taxon>
        <taxon>Hypocreales</taxon>
        <taxon>Bionectriaceae</taxon>
        <taxon>Hapsidospora</taxon>
    </lineage>
</organism>
<dbReference type="HOGENOM" id="CLU_2757189_0_0_1"/>
<evidence type="ECO:0000256" key="1">
    <source>
        <dbReference type="SAM" id="MobiDB-lite"/>
    </source>
</evidence>
<proteinExistence type="predicted"/>
<feature type="compositionally biased region" description="Polar residues" evidence="1">
    <location>
        <begin position="24"/>
        <end position="41"/>
    </location>
</feature>
<keyword evidence="3" id="KW-1185">Reference proteome</keyword>
<feature type="region of interest" description="Disordered" evidence="1">
    <location>
        <begin position="1"/>
        <end position="70"/>
    </location>
</feature>
<dbReference type="AlphaFoldDB" id="A0A086TAC9"/>
<dbReference type="EMBL" id="JPKY01000021">
    <property type="protein sequence ID" value="KFH46311.1"/>
    <property type="molecule type" value="Genomic_DNA"/>
</dbReference>